<dbReference type="AlphaFoldDB" id="A0A564ZMV4"/>
<proteinExistence type="predicted"/>
<accession>A0A564ZMV4</accession>
<organism evidence="2 3">
    <name type="scientific">Candidatus Methylomirabilis lanthanidiphila</name>
    <dbReference type="NCBI Taxonomy" id="2211376"/>
    <lineage>
        <taxon>Bacteria</taxon>
        <taxon>Candidatus Methylomirabilota</taxon>
        <taxon>Candidatus Methylomirabilia</taxon>
        <taxon>Candidatus Methylomirabilales</taxon>
        <taxon>Candidatus Methylomirabilaceae</taxon>
        <taxon>Candidatus Methylomirabilis</taxon>
    </lineage>
</organism>
<keyword evidence="3" id="KW-1185">Reference proteome</keyword>
<name>A0A564ZMV4_9BACT</name>
<feature type="region of interest" description="Disordered" evidence="1">
    <location>
        <begin position="49"/>
        <end position="71"/>
    </location>
</feature>
<dbReference type="EMBL" id="CABIKM010000036">
    <property type="protein sequence ID" value="VUZ85878.1"/>
    <property type="molecule type" value="Genomic_DNA"/>
</dbReference>
<protein>
    <recommendedName>
        <fullName evidence="4">Alpha/beta hydrolase family protein</fullName>
    </recommendedName>
</protein>
<reference evidence="2 3" key="1">
    <citation type="submission" date="2019-07" db="EMBL/GenBank/DDBJ databases">
        <authorList>
            <person name="Cremers G."/>
        </authorList>
    </citation>
    <scope>NUCLEOTIDE SEQUENCE [LARGE SCALE GENOMIC DNA]</scope>
</reference>
<dbReference type="Proteomes" id="UP000334340">
    <property type="component" value="Unassembled WGS sequence"/>
</dbReference>
<evidence type="ECO:0000256" key="1">
    <source>
        <dbReference type="SAM" id="MobiDB-lite"/>
    </source>
</evidence>
<evidence type="ECO:0000313" key="3">
    <source>
        <dbReference type="Proteomes" id="UP000334340"/>
    </source>
</evidence>
<evidence type="ECO:0000313" key="2">
    <source>
        <dbReference type="EMBL" id="VUZ85878.1"/>
    </source>
</evidence>
<evidence type="ECO:0008006" key="4">
    <source>
        <dbReference type="Google" id="ProtNLM"/>
    </source>
</evidence>
<sequence length="604" mass="68118">MDLLRKPTPYWWTMAVAVLVFTGCVRSIPHVPSQNILMFDGNGKPIDPGRNLGHALSVSKQPTPPPETETASGSLTHIAVLPYAELPNNEFQDTYLKSLFECMQEYFRTVPAPGGRPRIACRQQPILVNPDPPLDPSKDPKKIMIFVHGGLNTQLHTITRAEQLYNKIARTGYYPLFINWRASFTASYLEQLWHIRQGEKQPVVGPVTLLPTFGVDVARGIARAPLVWAAQRTNDLKTAPLPAFLESKDPDHIARELICKYEYKNEDECLEKFRFRKSPVCLPFNIAPDDGARNFPKLPKPSEHTIAISVGDDLRNCGEMDMALLMYVATLPSRLLAEPVVDALGTGAWDNMVRQTRLLFNIDDEFTKKASQVARQATDTGNPVGVANIPRSGGLSIFLKRLSDTIQEDINNGDTRPWEITLIGHSMGTIIVNQILRETMESKLKLPVTNIVYMAAAATIRDFQDSVLVYLHEHEKAEFYNLMLHPVAEEREVYGQLGPVPFDPGPRGSLLVLIDNFLSKPLTHLDRTAGRYDNFLPAVHVIPEKLWPRVHVKTFSAGRTEEVMKKSPQRHGDFTARFTFWVEDCWRPEPGMKEKKPRDCIYVP</sequence>
<gene>
    <name evidence="2" type="ORF">MELA_02265</name>
</gene>
<dbReference type="PROSITE" id="PS51257">
    <property type="entry name" value="PROKAR_LIPOPROTEIN"/>
    <property type="match status" value="1"/>
</dbReference>